<evidence type="ECO:0000313" key="2">
    <source>
        <dbReference type="Proteomes" id="UP000615755"/>
    </source>
</evidence>
<dbReference type="EMBL" id="AQGV01000014">
    <property type="protein sequence ID" value="MBE0369924.1"/>
    <property type="molecule type" value="Genomic_DNA"/>
</dbReference>
<dbReference type="Proteomes" id="UP000615755">
    <property type="component" value="Unassembled WGS sequence"/>
</dbReference>
<evidence type="ECO:0000313" key="1">
    <source>
        <dbReference type="EMBL" id="MBE0369924.1"/>
    </source>
</evidence>
<sequence length="280" mass="31327">MIRYLIVAFLCGGVASVSLVKAVSKEPTVNEVTSLSEDVPAISCNSYEVKQENAMLRERIKHLEPPLPSVVLERHTTDTALPKQKQNDGELDAASIATIKSQLAVYSVKPVMLQLTRQLALDENRQQAVEKLLDEKAAQDFVSWQRFSQLANDGPDDTDLYQQEYLDTLSTNAMAYRSSLASVLNEAQLADYQAFESEQANLQVYQKQQSLLHAVKSLNLDEYQKSEVTRLSKYVYSKVSDNTLGTSGSPYAFPAVVVDSEKLAEIKAIFTKEQRQHFNL</sequence>
<reference evidence="1 2" key="1">
    <citation type="submission" date="2015-03" db="EMBL/GenBank/DDBJ databases">
        <title>Genome sequence of Pseudoalteromonas aurantia.</title>
        <authorList>
            <person name="Xie B.-B."/>
            <person name="Rong J.-C."/>
            <person name="Qin Q.-L."/>
            <person name="Zhang Y.-Z."/>
        </authorList>
    </citation>
    <scope>NUCLEOTIDE SEQUENCE [LARGE SCALE GENOMIC DNA]</scope>
    <source>
        <strain evidence="1 2">208</strain>
    </source>
</reference>
<accession>A0ABR9EG87</accession>
<keyword evidence="2" id="KW-1185">Reference proteome</keyword>
<protein>
    <submittedName>
        <fullName evidence="1">Uncharacterized protein</fullName>
    </submittedName>
</protein>
<proteinExistence type="predicted"/>
<gene>
    <name evidence="1" type="ORF">PAUR_a4527</name>
</gene>
<dbReference type="RefSeq" id="WP_192509105.1">
    <property type="nucleotide sequence ID" value="NZ_AQGV01000014.1"/>
</dbReference>
<comment type="caution">
    <text evidence="1">The sequence shown here is derived from an EMBL/GenBank/DDBJ whole genome shotgun (WGS) entry which is preliminary data.</text>
</comment>
<organism evidence="1 2">
    <name type="scientific">Pseudoalteromonas aurantia 208</name>
    <dbReference type="NCBI Taxonomy" id="1314867"/>
    <lineage>
        <taxon>Bacteria</taxon>
        <taxon>Pseudomonadati</taxon>
        <taxon>Pseudomonadota</taxon>
        <taxon>Gammaproteobacteria</taxon>
        <taxon>Alteromonadales</taxon>
        <taxon>Pseudoalteromonadaceae</taxon>
        <taxon>Pseudoalteromonas</taxon>
    </lineage>
</organism>
<name>A0ABR9EG87_9GAMM</name>